<dbReference type="PANTHER" id="PTHR44688:SF16">
    <property type="entry name" value="DNA-BINDING TRANSCRIPTIONAL ACTIVATOR DEVR_DOSR"/>
    <property type="match status" value="1"/>
</dbReference>
<dbReference type="PROSITE" id="PS50043">
    <property type="entry name" value="HTH_LUXR_2"/>
    <property type="match status" value="1"/>
</dbReference>
<evidence type="ECO:0000256" key="3">
    <source>
        <dbReference type="ARBA" id="ARBA00023163"/>
    </source>
</evidence>
<keyword evidence="6" id="KW-1185">Reference proteome</keyword>
<dbReference type="GO" id="GO:0003677">
    <property type="term" value="F:DNA binding"/>
    <property type="evidence" value="ECO:0007669"/>
    <property type="project" value="UniProtKB-KW"/>
</dbReference>
<dbReference type="OrthoDB" id="27092at2"/>
<dbReference type="Proteomes" id="UP000321571">
    <property type="component" value="Unassembled WGS sequence"/>
</dbReference>
<organism evidence="5 6">
    <name type="scientific">Aeromicrobium terrae</name>
    <dbReference type="NCBI Taxonomy" id="2498846"/>
    <lineage>
        <taxon>Bacteria</taxon>
        <taxon>Bacillati</taxon>
        <taxon>Actinomycetota</taxon>
        <taxon>Actinomycetes</taxon>
        <taxon>Propionibacteriales</taxon>
        <taxon>Nocardioidaceae</taxon>
        <taxon>Aeromicrobium</taxon>
    </lineage>
</organism>
<gene>
    <name evidence="5" type="ORF">FHP06_13080</name>
</gene>
<dbReference type="GO" id="GO:0006355">
    <property type="term" value="P:regulation of DNA-templated transcription"/>
    <property type="evidence" value="ECO:0007669"/>
    <property type="project" value="InterPro"/>
</dbReference>
<dbReference type="InterPro" id="IPR036388">
    <property type="entry name" value="WH-like_DNA-bd_sf"/>
</dbReference>
<dbReference type="PRINTS" id="PR00038">
    <property type="entry name" value="HTHLUXR"/>
</dbReference>
<keyword evidence="3" id="KW-0804">Transcription</keyword>
<protein>
    <submittedName>
        <fullName evidence="5">Helix-turn-helix transcriptional regulator</fullName>
    </submittedName>
</protein>
<dbReference type="PANTHER" id="PTHR44688">
    <property type="entry name" value="DNA-BINDING TRANSCRIPTIONAL ACTIVATOR DEVR_DOSR"/>
    <property type="match status" value="1"/>
</dbReference>
<dbReference type="RefSeq" id="WP_147687232.1">
    <property type="nucleotide sequence ID" value="NZ_VDUX01000006.1"/>
</dbReference>
<accession>A0A5C8NDJ6</accession>
<evidence type="ECO:0000256" key="2">
    <source>
        <dbReference type="ARBA" id="ARBA00023125"/>
    </source>
</evidence>
<name>A0A5C8NDJ6_9ACTN</name>
<evidence type="ECO:0000313" key="6">
    <source>
        <dbReference type="Proteomes" id="UP000321571"/>
    </source>
</evidence>
<dbReference type="InterPro" id="IPR000792">
    <property type="entry name" value="Tscrpt_reg_LuxR_C"/>
</dbReference>
<comment type="caution">
    <text evidence="5">The sequence shown here is derived from an EMBL/GenBank/DDBJ whole genome shotgun (WGS) entry which is preliminary data.</text>
</comment>
<dbReference type="EMBL" id="VDUX01000006">
    <property type="protein sequence ID" value="TXL57707.1"/>
    <property type="molecule type" value="Genomic_DNA"/>
</dbReference>
<feature type="domain" description="HTH luxR-type" evidence="4">
    <location>
        <begin position="568"/>
        <end position="633"/>
    </location>
</feature>
<keyword evidence="1" id="KW-0805">Transcription regulation</keyword>
<dbReference type="AlphaFoldDB" id="A0A5C8NDJ6"/>
<evidence type="ECO:0000259" key="4">
    <source>
        <dbReference type="PROSITE" id="PS50043"/>
    </source>
</evidence>
<dbReference type="Pfam" id="PF00196">
    <property type="entry name" value="GerE"/>
    <property type="match status" value="1"/>
</dbReference>
<evidence type="ECO:0000313" key="5">
    <source>
        <dbReference type="EMBL" id="TXL57707.1"/>
    </source>
</evidence>
<evidence type="ECO:0000256" key="1">
    <source>
        <dbReference type="ARBA" id="ARBA00023015"/>
    </source>
</evidence>
<dbReference type="SMART" id="SM00421">
    <property type="entry name" value="HTH_LUXR"/>
    <property type="match status" value="1"/>
</dbReference>
<keyword evidence="2" id="KW-0238">DNA-binding</keyword>
<dbReference type="CDD" id="cd06170">
    <property type="entry name" value="LuxR_C_like"/>
    <property type="match status" value="1"/>
</dbReference>
<proteinExistence type="predicted"/>
<dbReference type="Gene3D" id="1.10.10.10">
    <property type="entry name" value="Winged helix-like DNA-binding domain superfamily/Winged helix DNA-binding domain"/>
    <property type="match status" value="1"/>
</dbReference>
<dbReference type="SUPFAM" id="SSF46894">
    <property type="entry name" value="C-terminal effector domain of the bipartite response regulators"/>
    <property type="match status" value="1"/>
</dbReference>
<reference evidence="5 6" key="1">
    <citation type="submission" date="2019-06" db="EMBL/GenBank/DDBJ databases">
        <title>Aeromicrobium sp. nov., isolated from a maize field.</title>
        <authorList>
            <person name="Lin S.-Y."/>
            <person name="Tsai C.-F."/>
            <person name="Young C.-C."/>
        </authorList>
    </citation>
    <scope>NUCLEOTIDE SEQUENCE [LARGE SCALE GENOMIC DNA]</scope>
    <source>
        <strain evidence="5 6">CC-CFT486</strain>
    </source>
</reference>
<dbReference type="InterPro" id="IPR016032">
    <property type="entry name" value="Sig_transdc_resp-reg_C-effctor"/>
</dbReference>
<sequence>MTVRPDLRPDDVEPELERVLLAAAVTGTTDVDTVAAVVDAHPTAVSDHLRAAAERGIVDLEEDRLDPAHRDTVLGTASRAELASLHDAVLDAQIPGGLSIATARGLVASGCRDRRLVDVLLSAAQESVLSDEGWDDEPFELAQRAGASPTEIAALRAHVAAATGDFDLALRTSDVVLSDPSGADLPMAVRAAAVSHAHRGALEHTRMLYDYLGPDALGMDAAFGAWAHLGAGDRDAARGMLDVAGHALPTTVGRSLALVARGLEQSLDGAGQAALPTLVQSATTLRTASRDVIVPESPAALAALVAINCGELSTAEAVLTAAVEADLCGPSYRARHQLLLAWTSMLRGDTVAARERLEAVTAAGQPEMRDILLVQALTVGLARRESDVPALAQAWVAAQESITGHSIDLYSLLALGELWVAAARLRDAPRLRAHLDEADRLLDALGQPPLWSAMYHWCGVQAAILAEEPASLVPHSQALVVAARTSPFAGILAGAGKVWLEMLQERFQAADVQASAAALDRHGLTWDATRLAAQAAARSSDRDDMLTLMQLARSLQRPTFSRGSSEDEAGLRPHLTDREAEVAQLVANGMSYRDIGEKLFISPKTVEHHVARIRRRLGADSRSEMLEVLRSLNWDDLRT</sequence>
<dbReference type="PROSITE" id="PS00622">
    <property type="entry name" value="HTH_LUXR_1"/>
    <property type="match status" value="1"/>
</dbReference>